<dbReference type="Proteomes" id="UP000250744">
    <property type="component" value="Unassembled WGS sequence"/>
</dbReference>
<evidence type="ECO:0000313" key="7">
    <source>
        <dbReference type="Proteomes" id="UP000250744"/>
    </source>
</evidence>
<dbReference type="Gene3D" id="1.10.10.10">
    <property type="entry name" value="Winged helix-like DNA-binding domain superfamily/Winged helix DNA-binding domain"/>
    <property type="match status" value="1"/>
</dbReference>
<dbReference type="Pfam" id="PF00126">
    <property type="entry name" value="HTH_1"/>
    <property type="match status" value="1"/>
</dbReference>
<dbReference type="PANTHER" id="PTHR30537:SF5">
    <property type="entry name" value="HTH-TYPE TRANSCRIPTIONAL ACTIVATOR TTDR-RELATED"/>
    <property type="match status" value="1"/>
</dbReference>
<dbReference type="InterPro" id="IPR000847">
    <property type="entry name" value="LysR_HTH_N"/>
</dbReference>
<comment type="caution">
    <text evidence="6">The sequence shown here is derived from an EMBL/GenBank/DDBJ whole genome shotgun (WGS) entry which is preliminary data.</text>
</comment>
<sequence length="302" mass="34214">MSQLPPLEDFRVFVTAARLGGFSAAADQLVVSPAYISKRIGLLEERLGVKLFMRASRSVCLTLEGKIALEWAERLLETHDQLRAELNREQELPRGRLRVVTSTGFGMHCIAPIMSDLAFRYPDLQIDLELLDRPVDLVSEGFDLEIRIGGVLPEQMIAKRLANNQRILCAAPSYLEKHGFPTSLEDLKRHQCIGIRERDQSYGIWRLAKEDEVYSIPLTAEMMTNNGAVAKQWCLKGHGIMLRSIWNVQEELIKEDLVRVLPSYGQQADIHVIYSARLETSAKLRACVMQLEQSLPGFLRID</sequence>
<keyword evidence="4" id="KW-0804">Transcription</keyword>
<proteinExistence type="inferred from homology"/>
<keyword evidence="7" id="KW-1185">Reference proteome</keyword>
<dbReference type="RefSeq" id="WP_112159696.1">
    <property type="nucleotide sequence ID" value="NZ_QKRX01000009.1"/>
</dbReference>
<dbReference type="Gene3D" id="3.40.190.290">
    <property type="match status" value="1"/>
</dbReference>
<reference evidence="6 7" key="1">
    <citation type="submission" date="2018-06" db="EMBL/GenBank/DDBJ databases">
        <title>Nitrincola tibetense sp. nov., isolated from Lake XuguoCo on Tibetan Plateau.</title>
        <authorList>
            <person name="Xing P."/>
        </authorList>
    </citation>
    <scope>NUCLEOTIDE SEQUENCE [LARGE SCALE GENOMIC DNA]</scope>
    <source>
        <strain evidence="7">xg18</strain>
    </source>
</reference>
<dbReference type="GO" id="GO:0006351">
    <property type="term" value="P:DNA-templated transcription"/>
    <property type="evidence" value="ECO:0007669"/>
    <property type="project" value="TreeGrafter"/>
</dbReference>
<evidence type="ECO:0000313" key="6">
    <source>
        <dbReference type="EMBL" id="RAU17543.1"/>
    </source>
</evidence>
<dbReference type="SUPFAM" id="SSF53850">
    <property type="entry name" value="Periplasmic binding protein-like II"/>
    <property type="match status" value="1"/>
</dbReference>
<accession>A0A364NKD9</accession>
<dbReference type="FunFam" id="1.10.10.10:FF:000001">
    <property type="entry name" value="LysR family transcriptional regulator"/>
    <property type="match status" value="1"/>
</dbReference>
<dbReference type="AlphaFoldDB" id="A0A364NKD9"/>
<dbReference type="InterPro" id="IPR005119">
    <property type="entry name" value="LysR_subst-bd"/>
</dbReference>
<dbReference type="EMBL" id="QKRX01000009">
    <property type="protein sequence ID" value="RAU17543.1"/>
    <property type="molecule type" value="Genomic_DNA"/>
</dbReference>
<comment type="similarity">
    <text evidence="1">Belongs to the LysR transcriptional regulatory family.</text>
</comment>
<gene>
    <name evidence="6" type="ORF">DN062_12700</name>
</gene>
<dbReference type="OrthoDB" id="9815676at2"/>
<dbReference type="FunFam" id="3.40.190.290:FF:000001">
    <property type="entry name" value="Transcriptional regulator, LysR family"/>
    <property type="match status" value="1"/>
</dbReference>
<evidence type="ECO:0000259" key="5">
    <source>
        <dbReference type="PROSITE" id="PS50931"/>
    </source>
</evidence>
<organism evidence="6 7">
    <name type="scientific">Nitrincola tibetensis</name>
    <dbReference type="NCBI Taxonomy" id="2219697"/>
    <lineage>
        <taxon>Bacteria</taxon>
        <taxon>Pseudomonadati</taxon>
        <taxon>Pseudomonadota</taxon>
        <taxon>Gammaproteobacteria</taxon>
        <taxon>Oceanospirillales</taxon>
        <taxon>Oceanospirillaceae</taxon>
        <taxon>Nitrincola</taxon>
    </lineage>
</organism>
<keyword evidence="2" id="KW-0805">Transcription regulation</keyword>
<dbReference type="InterPro" id="IPR036388">
    <property type="entry name" value="WH-like_DNA-bd_sf"/>
</dbReference>
<dbReference type="InterPro" id="IPR036390">
    <property type="entry name" value="WH_DNA-bd_sf"/>
</dbReference>
<name>A0A364NKD9_9GAMM</name>
<dbReference type="SUPFAM" id="SSF46785">
    <property type="entry name" value="Winged helix' DNA-binding domain"/>
    <property type="match status" value="1"/>
</dbReference>
<dbReference type="InterPro" id="IPR058163">
    <property type="entry name" value="LysR-type_TF_proteobact-type"/>
</dbReference>
<dbReference type="Pfam" id="PF03466">
    <property type="entry name" value="LysR_substrate"/>
    <property type="match status" value="1"/>
</dbReference>
<evidence type="ECO:0000256" key="1">
    <source>
        <dbReference type="ARBA" id="ARBA00009437"/>
    </source>
</evidence>
<dbReference type="GO" id="GO:0043565">
    <property type="term" value="F:sequence-specific DNA binding"/>
    <property type="evidence" value="ECO:0007669"/>
    <property type="project" value="TreeGrafter"/>
</dbReference>
<protein>
    <submittedName>
        <fullName evidence="6">LysR family transcriptional regulator</fullName>
    </submittedName>
</protein>
<evidence type="ECO:0000256" key="4">
    <source>
        <dbReference type="ARBA" id="ARBA00023163"/>
    </source>
</evidence>
<evidence type="ECO:0000256" key="2">
    <source>
        <dbReference type="ARBA" id="ARBA00023015"/>
    </source>
</evidence>
<keyword evidence="3" id="KW-0238">DNA-binding</keyword>
<evidence type="ECO:0000256" key="3">
    <source>
        <dbReference type="ARBA" id="ARBA00023125"/>
    </source>
</evidence>
<dbReference type="PROSITE" id="PS50931">
    <property type="entry name" value="HTH_LYSR"/>
    <property type="match status" value="1"/>
</dbReference>
<dbReference type="GO" id="GO:0003700">
    <property type="term" value="F:DNA-binding transcription factor activity"/>
    <property type="evidence" value="ECO:0007669"/>
    <property type="project" value="InterPro"/>
</dbReference>
<dbReference type="PANTHER" id="PTHR30537">
    <property type="entry name" value="HTH-TYPE TRANSCRIPTIONAL REGULATOR"/>
    <property type="match status" value="1"/>
</dbReference>
<feature type="domain" description="HTH lysR-type" evidence="5">
    <location>
        <begin position="5"/>
        <end position="62"/>
    </location>
</feature>